<reference evidence="2 3" key="1">
    <citation type="journal article" date="2016" name="Mol. Biol. Evol.">
        <title>Comparative Genomics of Early-Diverging Mushroom-Forming Fungi Provides Insights into the Origins of Lignocellulose Decay Capabilities.</title>
        <authorList>
            <person name="Nagy L.G."/>
            <person name="Riley R."/>
            <person name="Tritt A."/>
            <person name="Adam C."/>
            <person name="Daum C."/>
            <person name="Floudas D."/>
            <person name="Sun H."/>
            <person name="Yadav J.S."/>
            <person name="Pangilinan J."/>
            <person name="Larsson K.H."/>
            <person name="Matsuura K."/>
            <person name="Barry K."/>
            <person name="Labutti K."/>
            <person name="Kuo R."/>
            <person name="Ohm R.A."/>
            <person name="Bhattacharya S.S."/>
            <person name="Shirouzu T."/>
            <person name="Yoshinaga Y."/>
            <person name="Martin F.M."/>
            <person name="Grigoriev I.V."/>
            <person name="Hibbett D.S."/>
        </authorList>
    </citation>
    <scope>NUCLEOTIDE SEQUENCE [LARGE SCALE GENOMIC DNA]</scope>
    <source>
        <strain evidence="2 3">HHB12029</strain>
    </source>
</reference>
<evidence type="ECO:0000313" key="3">
    <source>
        <dbReference type="Proteomes" id="UP000077266"/>
    </source>
</evidence>
<evidence type="ECO:0000256" key="1">
    <source>
        <dbReference type="SAM" id="MobiDB-lite"/>
    </source>
</evidence>
<evidence type="ECO:0000313" key="2">
    <source>
        <dbReference type="EMBL" id="KZV82443.1"/>
    </source>
</evidence>
<dbReference type="InParanoid" id="A0A165CH41"/>
<keyword evidence="3" id="KW-1185">Reference proteome</keyword>
<gene>
    <name evidence="2" type="ORF">EXIGLDRAFT_729717</name>
</gene>
<protein>
    <submittedName>
        <fullName evidence="2">Uncharacterized protein</fullName>
    </submittedName>
</protein>
<proteinExistence type="predicted"/>
<dbReference type="EMBL" id="KV426323">
    <property type="protein sequence ID" value="KZV82443.1"/>
    <property type="molecule type" value="Genomic_DNA"/>
</dbReference>
<organism evidence="2 3">
    <name type="scientific">Exidia glandulosa HHB12029</name>
    <dbReference type="NCBI Taxonomy" id="1314781"/>
    <lineage>
        <taxon>Eukaryota</taxon>
        <taxon>Fungi</taxon>
        <taxon>Dikarya</taxon>
        <taxon>Basidiomycota</taxon>
        <taxon>Agaricomycotina</taxon>
        <taxon>Agaricomycetes</taxon>
        <taxon>Auriculariales</taxon>
        <taxon>Exidiaceae</taxon>
        <taxon>Exidia</taxon>
    </lineage>
</organism>
<name>A0A165CH41_EXIGL</name>
<sequence length="116" mass="12549">MASIAGLSCCLRLPVTLVAPSNLAKGVNEESPCALICYLLPMSACALNMVATWFLPSRIPASFSSRSSRFRGSHDSQPSSSASQSACRVETGVLRGRYIARYSSQRSQGVNRVHRR</sequence>
<feature type="region of interest" description="Disordered" evidence="1">
    <location>
        <begin position="63"/>
        <end position="88"/>
    </location>
</feature>
<dbReference type="Proteomes" id="UP000077266">
    <property type="component" value="Unassembled WGS sequence"/>
</dbReference>
<feature type="compositionally biased region" description="Low complexity" evidence="1">
    <location>
        <begin position="75"/>
        <end position="86"/>
    </location>
</feature>
<accession>A0A165CH41</accession>
<dbReference type="AlphaFoldDB" id="A0A165CH41"/>